<evidence type="ECO:0000313" key="3">
    <source>
        <dbReference type="EMBL" id="WOX26354.1"/>
    </source>
</evidence>
<gene>
    <name evidence="3" type="ORF">R2D22_35255</name>
</gene>
<sequence>MRTTHRTSVIRLTGAALAAGLVAGVTSPASAAGDPSPLRYVALGDSVASGIGAGRTTDSVDGCWADEARTRRIANHAAAYPNRIASALKADLDFTAYCGASVAHVRKYQLDTLSAATDLVTVQVGANDFGYARVLEQCVKGAADNIGICNMNIARINMQYRLELPGKLRKLYDKIKLRAKNAKVVVVGYPRIVSPDSTPLCLSDGIMPRSTHQQMTRAAATLNATLKREAEHQDFEFVDPTNSFKGHEVCGDPEWVNGIKPLAFVDSFHPNTAGHEALGWLVWQKVKPTA</sequence>
<dbReference type="Gene3D" id="3.40.50.1110">
    <property type="entry name" value="SGNH hydrolase"/>
    <property type="match status" value="1"/>
</dbReference>
<feature type="signal peptide" evidence="1">
    <location>
        <begin position="1"/>
        <end position="31"/>
    </location>
</feature>
<keyword evidence="3" id="KW-0378">Hydrolase</keyword>
<evidence type="ECO:0000259" key="2">
    <source>
        <dbReference type="Pfam" id="PF13472"/>
    </source>
</evidence>
<evidence type="ECO:0000256" key="1">
    <source>
        <dbReference type="SAM" id="SignalP"/>
    </source>
</evidence>
<dbReference type="InterPro" id="IPR006311">
    <property type="entry name" value="TAT_signal"/>
</dbReference>
<dbReference type="RefSeq" id="WP_318109345.1">
    <property type="nucleotide sequence ID" value="NZ_CP137573.1"/>
</dbReference>
<keyword evidence="4" id="KW-1185">Reference proteome</keyword>
<dbReference type="InterPro" id="IPR013830">
    <property type="entry name" value="SGNH_hydro"/>
</dbReference>
<dbReference type="PANTHER" id="PTHR37981:SF1">
    <property type="entry name" value="SGNH HYDROLASE-TYPE ESTERASE DOMAIN-CONTAINING PROTEIN"/>
    <property type="match status" value="1"/>
</dbReference>
<dbReference type="EMBL" id="CP137573">
    <property type="protein sequence ID" value="WOX26354.1"/>
    <property type="molecule type" value="Genomic_DNA"/>
</dbReference>
<dbReference type="PROSITE" id="PS51318">
    <property type="entry name" value="TAT"/>
    <property type="match status" value="1"/>
</dbReference>
<proteinExistence type="predicted"/>
<organism evidence="3 4">
    <name type="scientific">Streptomyces solicathayae</name>
    <dbReference type="NCBI Taxonomy" id="3081768"/>
    <lineage>
        <taxon>Bacteria</taxon>
        <taxon>Bacillati</taxon>
        <taxon>Actinomycetota</taxon>
        <taxon>Actinomycetes</taxon>
        <taxon>Kitasatosporales</taxon>
        <taxon>Streptomycetaceae</taxon>
        <taxon>Streptomyces</taxon>
    </lineage>
</organism>
<feature type="chain" id="PRO_5046331049" evidence="1">
    <location>
        <begin position="32"/>
        <end position="290"/>
    </location>
</feature>
<dbReference type="Proteomes" id="UP001301731">
    <property type="component" value="Chromosome"/>
</dbReference>
<protein>
    <submittedName>
        <fullName evidence="3">SGNH/GDSL hydrolase family protein</fullName>
        <ecNumber evidence="3">3.1.-.-</ecNumber>
    </submittedName>
</protein>
<dbReference type="Pfam" id="PF13472">
    <property type="entry name" value="Lipase_GDSL_2"/>
    <property type="match status" value="1"/>
</dbReference>
<dbReference type="PANTHER" id="PTHR37981">
    <property type="entry name" value="LIPASE 2"/>
    <property type="match status" value="1"/>
</dbReference>
<dbReference type="EC" id="3.1.-.-" evidence="3"/>
<dbReference type="SUPFAM" id="SSF52266">
    <property type="entry name" value="SGNH hydrolase"/>
    <property type="match status" value="1"/>
</dbReference>
<dbReference type="InterPro" id="IPR036514">
    <property type="entry name" value="SGNH_hydro_sf"/>
</dbReference>
<dbReference type="GO" id="GO:0016787">
    <property type="term" value="F:hydrolase activity"/>
    <property type="evidence" value="ECO:0007669"/>
    <property type="project" value="UniProtKB-KW"/>
</dbReference>
<reference evidence="3 4" key="1">
    <citation type="submission" date="2023-10" db="EMBL/GenBank/DDBJ databases">
        <title>The genome sequence of Streptomyces sp. HUAS YS2.</title>
        <authorList>
            <person name="Mo P."/>
        </authorList>
    </citation>
    <scope>NUCLEOTIDE SEQUENCE [LARGE SCALE GENOMIC DNA]</scope>
    <source>
        <strain evidence="3 4">HUAS YS2</strain>
    </source>
</reference>
<keyword evidence="1" id="KW-0732">Signal</keyword>
<name>A0ABZ0M5L9_9ACTN</name>
<dbReference type="InterPro" id="IPR037460">
    <property type="entry name" value="SEST-like"/>
</dbReference>
<feature type="domain" description="SGNH hydrolase-type esterase" evidence="2">
    <location>
        <begin position="42"/>
        <end position="277"/>
    </location>
</feature>
<evidence type="ECO:0000313" key="4">
    <source>
        <dbReference type="Proteomes" id="UP001301731"/>
    </source>
</evidence>
<dbReference type="CDD" id="cd01823">
    <property type="entry name" value="SEST_like"/>
    <property type="match status" value="1"/>
</dbReference>
<accession>A0ABZ0M5L9</accession>